<feature type="compositionally biased region" description="Polar residues" evidence="1">
    <location>
        <begin position="293"/>
        <end position="303"/>
    </location>
</feature>
<evidence type="ECO:0000256" key="1">
    <source>
        <dbReference type="SAM" id="MobiDB-lite"/>
    </source>
</evidence>
<protein>
    <submittedName>
        <fullName evidence="2">Uncharacterized protein</fullName>
    </submittedName>
</protein>
<keyword evidence="3" id="KW-1185">Reference proteome</keyword>
<dbReference type="Proteomes" id="UP000193411">
    <property type="component" value="Unassembled WGS sequence"/>
</dbReference>
<comment type="caution">
    <text evidence="2">The sequence shown here is derived from an EMBL/GenBank/DDBJ whole genome shotgun (WGS) entry which is preliminary data.</text>
</comment>
<feature type="region of interest" description="Disordered" evidence="1">
    <location>
        <begin position="1"/>
        <end position="54"/>
    </location>
</feature>
<feature type="compositionally biased region" description="Polar residues" evidence="1">
    <location>
        <begin position="33"/>
        <end position="46"/>
    </location>
</feature>
<feature type="compositionally biased region" description="Basic and acidic residues" evidence="1">
    <location>
        <begin position="244"/>
        <end position="262"/>
    </location>
</feature>
<dbReference type="AlphaFoldDB" id="A0A1Y2HBG3"/>
<proteinExistence type="predicted"/>
<evidence type="ECO:0000313" key="2">
    <source>
        <dbReference type="EMBL" id="ORZ31324.1"/>
    </source>
</evidence>
<dbReference type="EMBL" id="MCFL01000061">
    <property type="protein sequence ID" value="ORZ31324.1"/>
    <property type="molecule type" value="Genomic_DNA"/>
</dbReference>
<feature type="compositionally biased region" description="Polar residues" evidence="1">
    <location>
        <begin position="263"/>
        <end position="273"/>
    </location>
</feature>
<feature type="compositionally biased region" description="Polar residues" evidence="1">
    <location>
        <begin position="69"/>
        <end position="85"/>
    </location>
</feature>
<feature type="compositionally biased region" description="Basic and acidic residues" evidence="1">
    <location>
        <begin position="212"/>
        <end position="222"/>
    </location>
</feature>
<gene>
    <name evidence="2" type="ORF">BCR44DRAFT_266028</name>
</gene>
<accession>A0A1Y2HBG3</accession>
<name>A0A1Y2HBG3_9FUNG</name>
<feature type="compositionally biased region" description="Low complexity" evidence="1">
    <location>
        <begin position="185"/>
        <end position="194"/>
    </location>
</feature>
<organism evidence="2 3">
    <name type="scientific">Catenaria anguillulae PL171</name>
    <dbReference type="NCBI Taxonomy" id="765915"/>
    <lineage>
        <taxon>Eukaryota</taxon>
        <taxon>Fungi</taxon>
        <taxon>Fungi incertae sedis</taxon>
        <taxon>Blastocladiomycota</taxon>
        <taxon>Blastocladiomycetes</taxon>
        <taxon>Blastocladiales</taxon>
        <taxon>Catenariaceae</taxon>
        <taxon>Catenaria</taxon>
    </lineage>
</organism>
<feature type="region of interest" description="Disordered" evidence="1">
    <location>
        <begin position="66"/>
        <end position="324"/>
    </location>
</feature>
<evidence type="ECO:0000313" key="3">
    <source>
        <dbReference type="Proteomes" id="UP000193411"/>
    </source>
</evidence>
<sequence length="423" mass="46286">MTFQIELDMSLPAHCPAQPPPPVHTTAPRRHNPSSAPVQTNNSTSGMGRRRPLLDPVSHHHESVVVTGAGNSNLKRSVSSKVSPQPRQPLLRRTVSWHPNVVDHTSQSASRAPTTCRVRQASSESLGSPPADPEQTPVNSEPRRRRPRRPRATASADAFAPTHPLATPTYSPSHRKLYPSPPQSPSTVSTASVSSPPPSSEKLAQTKRVRKPKLEDTAETKLKTRSKSKARYANSHCDPPTKISIREARIDTTAEEHRHDVSGHQQQPPTASTSRRDLGSTLASIEANPPFAPTSSAAITAPNTRRRRSHQPQPHPRPTTTSRNLAILWQVDHIQETTSPYAWPLELFSPHKYSRSGTMLPVPFAVEAPWSRTLTKPDREKEEDNMTGCAPTSPVMRCGSILRVMVGGSGASGKKKDAKSRNK</sequence>
<feature type="compositionally biased region" description="Polar residues" evidence="1">
    <location>
        <begin position="103"/>
        <end position="113"/>
    </location>
</feature>
<reference evidence="2 3" key="1">
    <citation type="submission" date="2016-07" db="EMBL/GenBank/DDBJ databases">
        <title>Pervasive Adenine N6-methylation of Active Genes in Fungi.</title>
        <authorList>
            <consortium name="DOE Joint Genome Institute"/>
            <person name="Mondo S.J."/>
            <person name="Dannebaum R.O."/>
            <person name="Kuo R.C."/>
            <person name="Labutti K."/>
            <person name="Haridas S."/>
            <person name="Kuo A."/>
            <person name="Salamov A."/>
            <person name="Ahrendt S.R."/>
            <person name="Lipzen A."/>
            <person name="Sullivan W."/>
            <person name="Andreopoulos W.B."/>
            <person name="Clum A."/>
            <person name="Lindquist E."/>
            <person name="Daum C."/>
            <person name="Ramamoorthy G.K."/>
            <person name="Gryganskyi A."/>
            <person name="Culley D."/>
            <person name="Magnuson J.K."/>
            <person name="James T.Y."/>
            <person name="O'Malley M.A."/>
            <person name="Stajich J.E."/>
            <person name="Spatafora J.W."/>
            <person name="Visel A."/>
            <person name="Grigoriev I.V."/>
        </authorList>
    </citation>
    <scope>NUCLEOTIDE SEQUENCE [LARGE SCALE GENOMIC DNA]</scope>
    <source>
        <strain evidence="2 3">PL171</strain>
    </source>
</reference>